<dbReference type="GO" id="GO:0019843">
    <property type="term" value="F:rRNA binding"/>
    <property type="evidence" value="ECO:0007669"/>
    <property type="project" value="UniProtKB-KW"/>
</dbReference>
<feature type="binding site" evidence="9">
    <location>
        <position position="45"/>
    </location>
    <ligand>
        <name>Mg(2+)</name>
        <dbReference type="ChEBI" id="CHEBI:18420"/>
    </ligand>
</feature>
<dbReference type="CDD" id="cd10845">
    <property type="entry name" value="DSRM_RNAse_III_family"/>
    <property type="match status" value="1"/>
</dbReference>
<keyword evidence="6 9" id="KW-0255">Endonuclease</keyword>
<keyword evidence="4 9" id="KW-0507">mRNA processing</keyword>
<keyword evidence="5 9" id="KW-0540">Nuclease</keyword>
<dbReference type="Pfam" id="PF14622">
    <property type="entry name" value="Ribonucleas_3_3"/>
    <property type="match status" value="1"/>
</dbReference>
<keyword evidence="9" id="KW-0460">Magnesium</keyword>
<dbReference type="GO" id="GO:0006364">
    <property type="term" value="P:rRNA processing"/>
    <property type="evidence" value="ECO:0007669"/>
    <property type="project" value="UniProtKB-UniRule"/>
</dbReference>
<evidence type="ECO:0000256" key="3">
    <source>
        <dbReference type="ARBA" id="ARBA00022552"/>
    </source>
</evidence>
<dbReference type="InterPro" id="IPR000999">
    <property type="entry name" value="RNase_III_dom"/>
</dbReference>
<dbReference type="HAMAP" id="MF_00104">
    <property type="entry name" value="RNase_III"/>
    <property type="match status" value="1"/>
</dbReference>
<comment type="function">
    <text evidence="9">Digests double-stranded RNA. Involved in the processing of primary rRNA transcript to yield the immediate precursors to the large and small rRNAs (23S and 16S). Processes some mRNAs, and tRNAs when they are encoded in the rRNA operon. Processes pre-crRNA and tracrRNA of type II CRISPR loci if present in the organism.</text>
</comment>
<comment type="cofactor">
    <cofactor evidence="9">
        <name>Mg(2+)</name>
        <dbReference type="ChEBI" id="CHEBI:18420"/>
    </cofactor>
</comment>
<dbReference type="GO" id="GO:0004525">
    <property type="term" value="F:ribonuclease III activity"/>
    <property type="evidence" value="ECO:0007669"/>
    <property type="project" value="UniProtKB-UniRule"/>
</dbReference>
<sequence length="230" mass="26348">MNFEELEKNLGFRFKNPNLLREALTHRSYLNEFKKQQIQSNERLEFLGDAVLSFIVSDWLFKKFPWFTEGKLTNLRSNLVKTTSLTQIAQRLKIGEYLLLSKGEKETQGQKNPTLLANTLEAIIGALFLDQGLKATEIFIWKNFEALLKEVMRSGRLKDYKSLLQEKIQAQSGQSPIYKTIKEKGPEHKKIFTVNVLAKGEILATGTEKSKQKAQEEAAKQALENLALKK</sequence>
<dbReference type="GO" id="GO:0010468">
    <property type="term" value="P:regulation of gene expression"/>
    <property type="evidence" value="ECO:0007669"/>
    <property type="project" value="TreeGrafter"/>
</dbReference>
<dbReference type="GO" id="GO:0008033">
    <property type="term" value="P:tRNA processing"/>
    <property type="evidence" value="ECO:0007669"/>
    <property type="project" value="UniProtKB-KW"/>
</dbReference>
<dbReference type="PANTHER" id="PTHR11207">
    <property type="entry name" value="RIBONUCLEASE III"/>
    <property type="match status" value="1"/>
</dbReference>
<evidence type="ECO:0000256" key="7">
    <source>
        <dbReference type="ARBA" id="ARBA00022801"/>
    </source>
</evidence>
<dbReference type="GO" id="GO:0003725">
    <property type="term" value="F:double-stranded RNA binding"/>
    <property type="evidence" value="ECO:0007669"/>
    <property type="project" value="TreeGrafter"/>
</dbReference>
<dbReference type="GO" id="GO:0046872">
    <property type="term" value="F:metal ion binding"/>
    <property type="evidence" value="ECO:0007669"/>
    <property type="project" value="UniProtKB-KW"/>
</dbReference>
<comment type="subcellular location">
    <subcellularLocation>
        <location evidence="9">Cytoplasm</location>
    </subcellularLocation>
</comment>
<dbReference type="FunFam" id="1.10.1520.10:FF:000001">
    <property type="entry name" value="Ribonuclease 3"/>
    <property type="match status" value="1"/>
</dbReference>
<keyword evidence="7 9" id="KW-0378">Hydrolase</keyword>
<gene>
    <name evidence="9 12" type="primary">rnc</name>
    <name evidence="12" type="ORF">COT04_01285</name>
</gene>
<feature type="active site" evidence="9">
    <location>
        <position position="121"/>
    </location>
</feature>
<keyword evidence="8 9" id="KW-0694">RNA-binding</keyword>
<dbReference type="Gene3D" id="1.10.1520.10">
    <property type="entry name" value="Ribonuclease III domain"/>
    <property type="match status" value="1"/>
</dbReference>
<dbReference type="SMART" id="SM00358">
    <property type="entry name" value="DSRM"/>
    <property type="match status" value="1"/>
</dbReference>
<dbReference type="GO" id="GO:0005737">
    <property type="term" value="C:cytoplasm"/>
    <property type="evidence" value="ECO:0007669"/>
    <property type="project" value="UniProtKB-SubCell"/>
</dbReference>
<dbReference type="Gene3D" id="3.30.160.20">
    <property type="match status" value="1"/>
</dbReference>
<dbReference type="PROSITE" id="PS50142">
    <property type="entry name" value="RNASE_3_2"/>
    <property type="match status" value="1"/>
</dbReference>
<name>A0A2M6YQ25_9BACT</name>
<dbReference type="PANTHER" id="PTHR11207:SF0">
    <property type="entry name" value="RIBONUCLEASE 3"/>
    <property type="match status" value="1"/>
</dbReference>
<evidence type="ECO:0000256" key="5">
    <source>
        <dbReference type="ARBA" id="ARBA00022722"/>
    </source>
</evidence>
<comment type="catalytic activity">
    <reaction evidence="1 9">
        <text>Endonucleolytic cleavage to 5'-phosphomonoester.</text>
        <dbReference type="EC" id="3.1.26.3"/>
    </reaction>
</comment>
<dbReference type="PROSITE" id="PS00517">
    <property type="entry name" value="RNASE_3_1"/>
    <property type="match status" value="1"/>
</dbReference>
<evidence type="ECO:0000256" key="1">
    <source>
        <dbReference type="ARBA" id="ARBA00000109"/>
    </source>
</evidence>
<dbReference type="SUPFAM" id="SSF54768">
    <property type="entry name" value="dsRNA-binding domain-like"/>
    <property type="match status" value="1"/>
</dbReference>
<dbReference type="GO" id="GO:0006397">
    <property type="term" value="P:mRNA processing"/>
    <property type="evidence" value="ECO:0007669"/>
    <property type="project" value="UniProtKB-UniRule"/>
</dbReference>
<comment type="similarity">
    <text evidence="2">Belongs to the ribonuclease III family.</text>
</comment>
<keyword evidence="3 9" id="KW-0698">rRNA processing</keyword>
<accession>A0A2M6YQ25</accession>
<evidence type="ECO:0000259" key="10">
    <source>
        <dbReference type="PROSITE" id="PS50137"/>
    </source>
</evidence>
<comment type="subunit">
    <text evidence="9">Homodimer.</text>
</comment>
<feature type="domain" description="DRBM" evidence="10">
    <location>
        <begin position="159"/>
        <end position="228"/>
    </location>
</feature>
<keyword evidence="9" id="KW-0963">Cytoplasm</keyword>
<dbReference type="Pfam" id="PF00035">
    <property type="entry name" value="dsrm"/>
    <property type="match status" value="1"/>
</dbReference>
<dbReference type="EC" id="3.1.26.3" evidence="9"/>
<evidence type="ECO:0000313" key="13">
    <source>
        <dbReference type="Proteomes" id="UP000229559"/>
    </source>
</evidence>
<evidence type="ECO:0000313" key="12">
    <source>
        <dbReference type="EMBL" id="PIU33213.1"/>
    </source>
</evidence>
<evidence type="ECO:0000259" key="11">
    <source>
        <dbReference type="PROSITE" id="PS50142"/>
    </source>
</evidence>
<feature type="binding site" evidence="9">
    <location>
        <position position="118"/>
    </location>
    <ligand>
        <name>Mg(2+)</name>
        <dbReference type="ChEBI" id="CHEBI:18420"/>
    </ligand>
</feature>
<comment type="caution">
    <text evidence="12">The sequence shown here is derived from an EMBL/GenBank/DDBJ whole genome shotgun (WGS) entry which is preliminary data.</text>
</comment>
<keyword evidence="9" id="KW-0699">rRNA-binding</keyword>
<dbReference type="SUPFAM" id="SSF69065">
    <property type="entry name" value="RNase III domain-like"/>
    <property type="match status" value="1"/>
</dbReference>
<dbReference type="NCBIfam" id="TIGR02191">
    <property type="entry name" value="RNaseIII"/>
    <property type="match status" value="1"/>
</dbReference>
<keyword evidence="9" id="KW-0819">tRNA processing</keyword>
<dbReference type="InterPro" id="IPR011907">
    <property type="entry name" value="RNase_III"/>
</dbReference>
<evidence type="ECO:0000256" key="8">
    <source>
        <dbReference type="ARBA" id="ARBA00022884"/>
    </source>
</evidence>
<proteinExistence type="inferred from homology"/>
<keyword evidence="9" id="KW-0479">Metal-binding</keyword>
<evidence type="ECO:0000256" key="4">
    <source>
        <dbReference type="ARBA" id="ARBA00022664"/>
    </source>
</evidence>
<dbReference type="InterPro" id="IPR036389">
    <property type="entry name" value="RNase_III_sf"/>
</dbReference>
<evidence type="ECO:0000256" key="2">
    <source>
        <dbReference type="ARBA" id="ARBA00010183"/>
    </source>
</evidence>
<evidence type="ECO:0000256" key="6">
    <source>
        <dbReference type="ARBA" id="ARBA00022759"/>
    </source>
</evidence>
<dbReference type="EMBL" id="PEXA01000040">
    <property type="protein sequence ID" value="PIU33213.1"/>
    <property type="molecule type" value="Genomic_DNA"/>
</dbReference>
<dbReference type="CDD" id="cd00593">
    <property type="entry name" value="RIBOc"/>
    <property type="match status" value="1"/>
</dbReference>
<protein>
    <recommendedName>
        <fullName evidence="9">Ribonuclease 3</fullName>
        <ecNumber evidence="9">3.1.26.3</ecNumber>
    </recommendedName>
    <alternativeName>
        <fullName evidence="9">Ribonuclease III</fullName>
        <shortName evidence="9">RNase III</shortName>
    </alternativeName>
</protein>
<organism evidence="12 13">
    <name type="scientific">Candidatus Shapirobacteria bacterium CG07_land_8_20_14_0_80_39_12</name>
    <dbReference type="NCBI Taxonomy" id="1974480"/>
    <lineage>
        <taxon>Bacteria</taxon>
        <taxon>Candidatus Shapironibacteriota</taxon>
    </lineage>
</organism>
<dbReference type="AlphaFoldDB" id="A0A2M6YQ25"/>
<dbReference type="SMART" id="SM00535">
    <property type="entry name" value="RIBOc"/>
    <property type="match status" value="1"/>
</dbReference>
<feature type="domain" description="RNase III" evidence="11">
    <location>
        <begin position="3"/>
        <end position="132"/>
    </location>
</feature>
<feature type="active site" evidence="9">
    <location>
        <position position="49"/>
    </location>
</feature>
<reference evidence="13" key="1">
    <citation type="submission" date="2017-09" db="EMBL/GenBank/DDBJ databases">
        <title>Depth-based differentiation of microbial function through sediment-hosted aquifers and enrichment of novel symbionts in the deep terrestrial subsurface.</title>
        <authorList>
            <person name="Probst A.J."/>
            <person name="Ladd B."/>
            <person name="Jarett J.K."/>
            <person name="Geller-Mcgrath D.E."/>
            <person name="Sieber C.M.K."/>
            <person name="Emerson J.B."/>
            <person name="Anantharaman K."/>
            <person name="Thomas B.C."/>
            <person name="Malmstrom R."/>
            <person name="Stieglmeier M."/>
            <person name="Klingl A."/>
            <person name="Woyke T."/>
            <person name="Ryan C.M."/>
            <person name="Banfield J.F."/>
        </authorList>
    </citation>
    <scope>NUCLEOTIDE SEQUENCE [LARGE SCALE GENOMIC DNA]</scope>
</reference>
<feature type="binding site" evidence="9">
    <location>
        <position position="121"/>
    </location>
    <ligand>
        <name>Mg(2+)</name>
        <dbReference type="ChEBI" id="CHEBI:18420"/>
    </ligand>
</feature>
<dbReference type="InterPro" id="IPR014720">
    <property type="entry name" value="dsRBD_dom"/>
</dbReference>
<evidence type="ECO:0000256" key="9">
    <source>
        <dbReference type="HAMAP-Rule" id="MF_00104"/>
    </source>
</evidence>
<dbReference type="Proteomes" id="UP000229559">
    <property type="component" value="Unassembled WGS sequence"/>
</dbReference>
<dbReference type="PROSITE" id="PS50137">
    <property type="entry name" value="DS_RBD"/>
    <property type="match status" value="1"/>
</dbReference>